<feature type="region of interest" description="Disordered" evidence="2">
    <location>
        <begin position="808"/>
        <end position="829"/>
    </location>
</feature>
<keyword evidence="1" id="KW-0175">Coiled coil</keyword>
<feature type="compositionally biased region" description="Basic and acidic residues" evidence="2">
    <location>
        <begin position="808"/>
        <end position="821"/>
    </location>
</feature>
<proteinExistence type="predicted"/>
<organism evidence="3 4">
    <name type="scientific">Dentipellis fragilis</name>
    <dbReference type="NCBI Taxonomy" id="205917"/>
    <lineage>
        <taxon>Eukaryota</taxon>
        <taxon>Fungi</taxon>
        <taxon>Dikarya</taxon>
        <taxon>Basidiomycota</taxon>
        <taxon>Agaricomycotina</taxon>
        <taxon>Agaricomycetes</taxon>
        <taxon>Russulales</taxon>
        <taxon>Hericiaceae</taxon>
        <taxon>Dentipellis</taxon>
    </lineage>
</organism>
<feature type="compositionally biased region" description="Polar residues" evidence="2">
    <location>
        <begin position="605"/>
        <end position="622"/>
    </location>
</feature>
<feature type="region of interest" description="Disordered" evidence="2">
    <location>
        <begin position="845"/>
        <end position="887"/>
    </location>
</feature>
<feature type="region of interest" description="Disordered" evidence="2">
    <location>
        <begin position="459"/>
        <end position="485"/>
    </location>
</feature>
<feature type="region of interest" description="Disordered" evidence="2">
    <location>
        <begin position="603"/>
        <end position="671"/>
    </location>
</feature>
<evidence type="ECO:0000313" key="4">
    <source>
        <dbReference type="Proteomes" id="UP000298327"/>
    </source>
</evidence>
<keyword evidence="4" id="KW-1185">Reference proteome</keyword>
<accession>A0A4Y9YJX5</accession>
<comment type="caution">
    <text evidence="3">The sequence shown here is derived from an EMBL/GenBank/DDBJ whole genome shotgun (WGS) entry which is preliminary data.</text>
</comment>
<feature type="compositionally biased region" description="Low complexity" evidence="2">
    <location>
        <begin position="702"/>
        <end position="713"/>
    </location>
</feature>
<evidence type="ECO:0000256" key="1">
    <source>
        <dbReference type="SAM" id="Coils"/>
    </source>
</evidence>
<gene>
    <name evidence="3" type="ORF">EVG20_g6548</name>
</gene>
<feature type="region of interest" description="Disordered" evidence="2">
    <location>
        <begin position="921"/>
        <end position="942"/>
    </location>
</feature>
<feature type="region of interest" description="Disordered" evidence="2">
    <location>
        <begin position="345"/>
        <end position="428"/>
    </location>
</feature>
<reference evidence="3 4" key="1">
    <citation type="submission" date="2019-02" db="EMBL/GenBank/DDBJ databases">
        <title>Genome sequencing of the rare red list fungi Dentipellis fragilis.</title>
        <authorList>
            <person name="Buettner E."/>
            <person name="Kellner H."/>
        </authorList>
    </citation>
    <scope>NUCLEOTIDE SEQUENCE [LARGE SCALE GENOMIC DNA]</scope>
    <source>
        <strain evidence="3 4">DSM 105465</strain>
    </source>
</reference>
<sequence>MTSSLYDATSAIDELTRSLADSSRVSTPEEPSALRCCCGRDECEHTQAWRALKAKLESRLVLSAEIGQALLQKHEAYVRRMQVWCFNIPLGDSEASQDNAEDADNMEARVVALTKENAALEKRTQQALLNNEIAESSTKAALQDLQEAQNTIARLTAEHARSVGWEARLRSAMQERDDFQQERDNSSQRARMAEARMMALNTKCSKLRQQVRVLQDDLEQQRMSRSVLSEDIMREARVRIEELHRTHFGRRPENSDVDVSKIIEPVITDNEALKKENAELQRLLADARDNLHTLQEDAEEHHGLARSAFADGELHAPVVSSGFIKILADDSSRFLYGTAPGPVSPISSEFALREGRRLPRRSSSSEPRFQLAQEPMTPETTRRPISPPDSTAPSSRRGRAGPNRLFPPLRLDHDVEPDLEDDSEPLSPIDKSHGLRTLMLLIQHKSVQTDPMSGVFLPIPSGSGDPFSSTASPHDGRSETSSLTENPSTLTILMERVAQLFSRMSQADALTLTNRLKRQRLLGADVSHLSRSTVETIISELATLRAHFRTILEDEKIVTTCTRKDLRALFKLFRDMFQELGSLRITLNDVVLNPSIAQRVREQALNPTKAESSANEQETKAASSGPAGWIAPLSKLFGASSEPKQTPGRSNTRSTSIARPQPRLAPKIAPATSASTTMVNVEFSGVGTSRAVTNTFTPATATAARSATTPSRNVSQSTHGSMIPKAPNKLLGQPANRQLGIATLGRSAGRSASTSGHGRGVSRNVDAIIDIQSPIVEEGGDFNHTLLERTLRPRGLSDSSIHTTFMNHGEEAAERERREAEQQAQRGQSVLQLFSQKVVGIRSAAAHGHSSPAGALAASPTTSHFAGSNDAHREQGSGPAGADILPRTTSPRLADFLPDLTSWAGMGQSLESPEAEALFVGSTRPEHSLHRAWGRESHGRDI</sequence>
<dbReference type="Proteomes" id="UP000298327">
    <property type="component" value="Unassembled WGS sequence"/>
</dbReference>
<evidence type="ECO:0000313" key="3">
    <source>
        <dbReference type="EMBL" id="TFY62856.1"/>
    </source>
</evidence>
<protein>
    <submittedName>
        <fullName evidence="3">Uncharacterized protein</fullName>
    </submittedName>
</protein>
<dbReference type="AlphaFoldDB" id="A0A4Y9YJX5"/>
<feature type="compositionally biased region" description="Polar residues" evidence="2">
    <location>
        <begin position="642"/>
        <end position="658"/>
    </location>
</feature>
<evidence type="ECO:0000256" key="2">
    <source>
        <dbReference type="SAM" id="MobiDB-lite"/>
    </source>
</evidence>
<feature type="compositionally biased region" description="Basic and acidic residues" evidence="2">
    <location>
        <begin position="924"/>
        <end position="942"/>
    </location>
</feature>
<dbReference type="STRING" id="205917.A0A4Y9YJX5"/>
<name>A0A4Y9YJX5_9AGAM</name>
<feature type="compositionally biased region" description="Low complexity" evidence="2">
    <location>
        <begin position="845"/>
        <end position="863"/>
    </location>
</feature>
<feature type="coiled-coil region" evidence="1">
    <location>
        <begin position="103"/>
        <end position="224"/>
    </location>
</feature>
<feature type="coiled-coil region" evidence="1">
    <location>
        <begin position="270"/>
        <end position="297"/>
    </location>
</feature>
<dbReference type="EMBL" id="SEOQ01000443">
    <property type="protein sequence ID" value="TFY62856.1"/>
    <property type="molecule type" value="Genomic_DNA"/>
</dbReference>
<feature type="region of interest" description="Disordered" evidence="2">
    <location>
        <begin position="702"/>
        <end position="732"/>
    </location>
</feature>
<dbReference type="OrthoDB" id="4088568at2759"/>